<name>A0A523BG83_9CREN</name>
<dbReference type="PIRSF" id="PIRSF006533">
    <property type="entry name" value="UCP006533"/>
    <property type="match status" value="1"/>
</dbReference>
<evidence type="ECO:0000256" key="1">
    <source>
        <dbReference type="ARBA" id="ARBA00022679"/>
    </source>
</evidence>
<dbReference type="EC" id="2.7.1.237" evidence="6"/>
<keyword evidence="1 6" id="KW-0808">Transferase</keyword>
<evidence type="ECO:0000256" key="4">
    <source>
        <dbReference type="ARBA" id="ARBA00022993"/>
    </source>
</evidence>
<accession>A0A523BG83</accession>
<dbReference type="GO" id="GO:0015937">
    <property type="term" value="P:coenzyme A biosynthetic process"/>
    <property type="evidence" value="ECO:0007669"/>
    <property type="project" value="UniProtKB-UniRule"/>
</dbReference>
<dbReference type="AlphaFoldDB" id="A0A523BG83"/>
<comment type="pathway">
    <text evidence="6">Cofactor biosynthesis; coenzyme A biosynthesis.</text>
</comment>
<comment type="similarity">
    <text evidence="6">Belongs to the GTP-dependent DPCK family.</text>
</comment>
<dbReference type="Proteomes" id="UP000315399">
    <property type="component" value="Unassembled WGS sequence"/>
</dbReference>
<dbReference type="GO" id="GO:0016301">
    <property type="term" value="F:kinase activity"/>
    <property type="evidence" value="ECO:0007669"/>
    <property type="project" value="UniProtKB-UniRule"/>
</dbReference>
<gene>
    <name evidence="7" type="ORF">DSO08_00800</name>
</gene>
<dbReference type="UniPathway" id="UPA00241"/>
<keyword evidence="3 6" id="KW-0418">Kinase</keyword>
<dbReference type="PANTHER" id="PTHR40732:SF1">
    <property type="entry name" value="GTP-DEPENDENT DEPHOSPHO-COA KINASE"/>
    <property type="match status" value="1"/>
</dbReference>
<evidence type="ECO:0000256" key="6">
    <source>
        <dbReference type="HAMAP-Rule" id="MF_00590"/>
    </source>
</evidence>
<proteinExistence type="inferred from homology"/>
<sequence>MGLLRLPERLRSELSKPHGLLLTGDLESNVGSVLSMIRQEKPPKVVVVGDYALTGFVKFGYKPSLGIYDRKTKRSPFPLTLEPTEVVKNPPGHISDEAVLAIRRLISSPSPSLLFVDGEEDLLSIPAILHSPEGSFVIYGLPSKGMVLIKVDKDIKKKITKILEDFERVP</sequence>
<dbReference type="Pfam" id="PF04019">
    <property type="entry name" value="DUF359"/>
    <property type="match status" value="1"/>
</dbReference>
<feature type="binding site" evidence="6">
    <location>
        <position position="69"/>
    </location>
    <ligand>
        <name>GTP</name>
        <dbReference type="ChEBI" id="CHEBI:37565"/>
    </ligand>
</feature>
<dbReference type="HAMAP" id="MF_00590">
    <property type="entry name" value="Dephospho_CoA_kinase_GTP_dep"/>
    <property type="match status" value="1"/>
</dbReference>
<evidence type="ECO:0000256" key="5">
    <source>
        <dbReference type="ARBA" id="ARBA00023134"/>
    </source>
</evidence>
<evidence type="ECO:0000313" key="8">
    <source>
        <dbReference type="Proteomes" id="UP000315399"/>
    </source>
</evidence>
<comment type="caution">
    <text evidence="6">Lacks conserved residue(s) required for the propagation of feature annotation.</text>
</comment>
<comment type="caution">
    <text evidence="7">The sequence shown here is derived from an EMBL/GenBank/DDBJ whole genome shotgun (WGS) entry which is preliminary data.</text>
</comment>
<dbReference type="EMBL" id="QNVH01000004">
    <property type="protein sequence ID" value="TDA39939.1"/>
    <property type="molecule type" value="Genomic_DNA"/>
</dbReference>
<organism evidence="7 8">
    <name type="scientific">Thermoproteota archaeon</name>
    <dbReference type="NCBI Taxonomy" id="2056631"/>
    <lineage>
        <taxon>Archaea</taxon>
        <taxon>Thermoproteota</taxon>
    </lineage>
</organism>
<keyword evidence="4 6" id="KW-0173">Coenzyme A biosynthesis</keyword>
<comment type="function">
    <text evidence="6">Catalyzes the GTP-dependent phosphorylation of the 3'-hydroxyl group of dephosphocoenzyme A to form coenzyme A (CoA).</text>
</comment>
<reference evidence="7 8" key="1">
    <citation type="journal article" date="2019" name="Nat. Microbiol.">
        <title>Expanding anaerobic alkane metabolism in the domain of Archaea.</title>
        <authorList>
            <person name="Wang Y."/>
            <person name="Wegener G."/>
            <person name="Hou J."/>
            <person name="Wang F."/>
            <person name="Xiao X."/>
        </authorList>
    </citation>
    <scope>NUCLEOTIDE SEQUENCE [LARGE SCALE GENOMIC DNA]</scope>
    <source>
        <strain evidence="7">WYZ-LMO10</strain>
    </source>
</reference>
<dbReference type="InterPro" id="IPR007164">
    <property type="entry name" value="GTP-dep_dephospho-CoA_kin"/>
</dbReference>
<dbReference type="GO" id="GO:0005525">
    <property type="term" value="F:GTP binding"/>
    <property type="evidence" value="ECO:0007669"/>
    <property type="project" value="UniProtKB-UniRule"/>
</dbReference>
<feature type="binding site" evidence="6">
    <location>
        <position position="50"/>
    </location>
    <ligand>
        <name>GTP</name>
        <dbReference type="ChEBI" id="CHEBI:37565"/>
    </ligand>
</feature>
<feature type="binding site" evidence="6">
    <location>
        <position position="71"/>
    </location>
    <ligand>
        <name>GTP</name>
        <dbReference type="ChEBI" id="CHEBI:37565"/>
    </ligand>
</feature>
<keyword evidence="2 6" id="KW-0547">Nucleotide-binding</keyword>
<evidence type="ECO:0000256" key="2">
    <source>
        <dbReference type="ARBA" id="ARBA00022741"/>
    </source>
</evidence>
<feature type="binding site" evidence="6">
    <location>
        <position position="120"/>
    </location>
    <ligand>
        <name>GTP</name>
        <dbReference type="ChEBI" id="CHEBI:37565"/>
    </ligand>
</feature>
<evidence type="ECO:0000256" key="3">
    <source>
        <dbReference type="ARBA" id="ARBA00022777"/>
    </source>
</evidence>
<protein>
    <recommendedName>
        <fullName evidence="6">GTP-dependent dephospho-CoA kinase</fullName>
        <ecNumber evidence="6">2.7.1.237</ecNumber>
    </recommendedName>
    <alternativeName>
        <fullName evidence="6">Dephospho-coenzyme A kinase</fullName>
        <shortName evidence="6">DPCK</shortName>
    </alternativeName>
</protein>
<evidence type="ECO:0000313" key="7">
    <source>
        <dbReference type="EMBL" id="TDA39939.1"/>
    </source>
</evidence>
<comment type="catalytic activity">
    <reaction evidence="6">
        <text>3'-dephospho-CoA + GTP = GDP + CoA + H(+)</text>
        <dbReference type="Rhea" id="RHEA:61156"/>
        <dbReference type="ChEBI" id="CHEBI:15378"/>
        <dbReference type="ChEBI" id="CHEBI:37565"/>
        <dbReference type="ChEBI" id="CHEBI:57287"/>
        <dbReference type="ChEBI" id="CHEBI:57328"/>
        <dbReference type="ChEBI" id="CHEBI:58189"/>
        <dbReference type="EC" id="2.7.1.237"/>
    </reaction>
</comment>
<dbReference type="PANTHER" id="PTHR40732">
    <property type="entry name" value="UPF0218 PROTEIN TK1697"/>
    <property type="match status" value="1"/>
</dbReference>
<keyword evidence="5 6" id="KW-0342">GTP-binding</keyword>